<dbReference type="SUPFAM" id="SSF51011">
    <property type="entry name" value="Glycosyl hydrolase domain"/>
    <property type="match status" value="1"/>
</dbReference>
<reference evidence="9" key="1">
    <citation type="journal article" date="2019" name="Int. J. Syst. Evol. Microbiol.">
        <title>The Global Catalogue of Microorganisms (GCM) 10K type strain sequencing project: providing services to taxonomists for standard genome sequencing and annotation.</title>
        <authorList>
            <consortium name="The Broad Institute Genomics Platform"/>
            <consortium name="The Broad Institute Genome Sequencing Center for Infectious Disease"/>
            <person name="Wu L."/>
            <person name="Ma J."/>
        </authorList>
    </citation>
    <scope>NUCLEOTIDE SEQUENCE [LARGE SCALE GENOMIC DNA]</scope>
    <source>
        <strain evidence="9">CGMCC 1.10832</strain>
    </source>
</reference>
<dbReference type="InterPro" id="IPR006047">
    <property type="entry name" value="GH13_cat_dom"/>
</dbReference>
<evidence type="ECO:0000256" key="5">
    <source>
        <dbReference type="ARBA" id="ARBA00023277"/>
    </source>
</evidence>
<name>A0ABQ1MRQ4_9BACT</name>
<keyword evidence="5" id="KW-0119">Carbohydrate metabolism</keyword>
<evidence type="ECO:0000256" key="3">
    <source>
        <dbReference type="ARBA" id="ARBA00022723"/>
    </source>
</evidence>
<dbReference type="NCBIfam" id="NF006968">
    <property type="entry name" value="PRK09441.1-1"/>
    <property type="match status" value="1"/>
</dbReference>
<dbReference type="InterPro" id="IPR013780">
    <property type="entry name" value="Glyco_hydro_b"/>
</dbReference>
<dbReference type="Gene3D" id="3.20.20.80">
    <property type="entry name" value="Glycosidases"/>
    <property type="match status" value="1"/>
</dbReference>
<keyword evidence="6" id="KW-0326">Glycosidase</keyword>
<dbReference type="Pfam" id="PF09154">
    <property type="entry name" value="Alpha-amy_C_pro"/>
    <property type="match status" value="1"/>
</dbReference>
<dbReference type="InterPro" id="IPR015237">
    <property type="entry name" value="Alpha-amylase_C_pro"/>
</dbReference>
<comment type="caution">
    <text evidence="8">The sequence shown here is derived from an EMBL/GenBank/DDBJ whole genome shotgun (WGS) entry which is preliminary data.</text>
</comment>
<dbReference type="NCBIfam" id="NF006969">
    <property type="entry name" value="PRK09441.1-2"/>
    <property type="match status" value="1"/>
</dbReference>
<comment type="similarity">
    <text evidence="2">Belongs to the glycosyl hydrolase 13 family.</text>
</comment>
<proteinExistence type="inferred from homology"/>
<evidence type="ECO:0000313" key="9">
    <source>
        <dbReference type="Proteomes" id="UP000636010"/>
    </source>
</evidence>
<dbReference type="Gene3D" id="2.40.30.140">
    <property type="match status" value="1"/>
</dbReference>
<keyword evidence="4" id="KW-0378">Hydrolase</keyword>
<dbReference type="RefSeq" id="WP_188465697.1">
    <property type="nucleotide sequence ID" value="NZ_BAABHU010000011.1"/>
</dbReference>
<dbReference type="InterPro" id="IPR017853">
    <property type="entry name" value="GH"/>
</dbReference>
<accession>A0ABQ1MRQ4</accession>
<evidence type="ECO:0000256" key="2">
    <source>
        <dbReference type="ARBA" id="ARBA00008061"/>
    </source>
</evidence>
<evidence type="ECO:0000313" key="8">
    <source>
        <dbReference type="EMBL" id="GGC45332.1"/>
    </source>
</evidence>
<comment type="cofactor">
    <cofactor evidence="1">
        <name>Ca(2+)</name>
        <dbReference type="ChEBI" id="CHEBI:29108"/>
    </cofactor>
</comment>
<dbReference type="Gene3D" id="2.60.40.1180">
    <property type="entry name" value="Golgi alpha-mannosidase II"/>
    <property type="match status" value="1"/>
</dbReference>
<dbReference type="Pfam" id="PF00128">
    <property type="entry name" value="Alpha-amylase"/>
    <property type="match status" value="1"/>
</dbReference>
<dbReference type="SMART" id="SM00642">
    <property type="entry name" value="Aamy"/>
    <property type="match status" value="1"/>
</dbReference>
<evidence type="ECO:0000256" key="6">
    <source>
        <dbReference type="ARBA" id="ARBA00023295"/>
    </source>
</evidence>
<organism evidence="8 9">
    <name type="scientific">Marivirga lumbricoides</name>
    <dbReference type="NCBI Taxonomy" id="1046115"/>
    <lineage>
        <taxon>Bacteria</taxon>
        <taxon>Pseudomonadati</taxon>
        <taxon>Bacteroidota</taxon>
        <taxon>Cytophagia</taxon>
        <taxon>Cytophagales</taxon>
        <taxon>Marivirgaceae</taxon>
        <taxon>Marivirga</taxon>
    </lineage>
</organism>
<gene>
    <name evidence="8" type="primary">amyA</name>
    <name evidence="8" type="ORF">GCM10011506_33660</name>
</gene>
<dbReference type="Proteomes" id="UP000636010">
    <property type="component" value="Unassembled WGS sequence"/>
</dbReference>
<feature type="domain" description="Glycosyl hydrolase family 13 catalytic" evidence="7">
    <location>
        <begin position="6"/>
        <end position="403"/>
    </location>
</feature>
<dbReference type="SUPFAM" id="SSF51445">
    <property type="entry name" value="(Trans)glycosidases"/>
    <property type="match status" value="1"/>
</dbReference>
<evidence type="ECO:0000259" key="7">
    <source>
        <dbReference type="SMART" id="SM00642"/>
    </source>
</evidence>
<evidence type="ECO:0000256" key="1">
    <source>
        <dbReference type="ARBA" id="ARBA00001913"/>
    </source>
</evidence>
<dbReference type="PANTHER" id="PTHR43447">
    <property type="entry name" value="ALPHA-AMYLASE"/>
    <property type="match status" value="1"/>
</dbReference>
<sequence>MHNENQTLIQFFHWYYPVDGSLWNRLNAELENLKNLGITKIWIPPATKADGGSNSVGYDIYDLYDLGEFDQKGSIRTKYGTKEELLKAIENAHQLGIEVLADAVLNHKAGADEVETVTAVEVKPTDRNEILTEPYEIEAFTKFTFPGRQNKYSKFIWDRSCFSGVDYDNKNERSAIFSIRNPFGDDWEQVCSEENGNYDYLMYSDIEYRNPQVREEVKRWGEWMMEAQKIDGFRLDAVKHIPPDFLNDWIDYLREKKGPEVFFVGEYWENNIESLNHFMDCTEGRMNLFDAPLHYNFHIASTGGNQYDLRQIFDNSLTQINPTKSVTLVDNHDSQPLQALESPIENWFKPLAYALILLRVDGTPCIFYPDLYGAKYTDKGADGQDHEITLPKVEELEKLLSARQNYAYGDQYDYFDHDTCIGWTRLGIEEKEKSGLAVVISNGDSGSKAMEMGQDFAGKRFIDLMAKSKKEVVVNKSGWGEFLCEAGSVSVWVQV</sequence>
<keyword evidence="3" id="KW-0479">Metal-binding</keyword>
<dbReference type="CDD" id="cd11318">
    <property type="entry name" value="AmyAc_bac_fung_AmyA"/>
    <property type="match status" value="1"/>
</dbReference>
<dbReference type="PIRSF" id="PIRSF001021">
    <property type="entry name" value="Alph-amls_thrmst"/>
    <property type="match status" value="1"/>
</dbReference>
<evidence type="ECO:0000256" key="4">
    <source>
        <dbReference type="ARBA" id="ARBA00022801"/>
    </source>
</evidence>
<dbReference type="InterPro" id="IPR013776">
    <property type="entry name" value="A-amylase_thermo"/>
</dbReference>
<dbReference type="EMBL" id="BMEC01000011">
    <property type="protein sequence ID" value="GGC45332.1"/>
    <property type="molecule type" value="Genomic_DNA"/>
</dbReference>
<keyword evidence="9" id="KW-1185">Reference proteome</keyword>
<protein>
    <submittedName>
        <fullName evidence="8">Alpha-amylase</fullName>
    </submittedName>
</protein>